<name>A0A0P0ZAN6_9HYPH</name>
<dbReference type="EMBL" id="LC066397">
    <property type="protein sequence ID" value="BAT31503.1"/>
    <property type="molecule type" value="Genomic_DNA"/>
</dbReference>
<dbReference type="PANTHER" id="PTHR18964">
    <property type="entry name" value="ROK (REPRESSOR, ORF, KINASE) FAMILY"/>
    <property type="match status" value="1"/>
</dbReference>
<dbReference type="InterPro" id="IPR036388">
    <property type="entry name" value="WH-like_DNA-bd_sf"/>
</dbReference>
<reference evidence="3" key="1">
    <citation type="journal article" date="2015" name="Proc. Natl. Acad. Sci. U.S.A.">
        <title>Bacterial clade with the ribosomal RNA operon on a small plasmid rather than the chromosome.</title>
        <authorList>
            <person name="Anda M."/>
            <person name="Ohtsubo Y."/>
            <person name="Okubo T."/>
            <person name="Sugawara M."/>
            <person name="Nagata Y."/>
            <person name="Tsuda M."/>
            <person name="Minamisawa K."/>
            <person name="Mitsui H."/>
        </authorList>
    </citation>
    <scope>NUCLEOTIDE SEQUENCE</scope>
    <source>
        <strain evidence="3">DSM 15513</strain>
    </source>
</reference>
<organism evidence="3">
    <name type="scientific">Fulvimarina pelagi</name>
    <dbReference type="NCBI Taxonomy" id="217511"/>
    <lineage>
        <taxon>Bacteria</taxon>
        <taxon>Pseudomonadati</taxon>
        <taxon>Pseudomonadota</taxon>
        <taxon>Alphaproteobacteria</taxon>
        <taxon>Hyphomicrobiales</taxon>
        <taxon>Aurantimonadaceae</taxon>
        <taxon>Fulvimarina</taxon>
    </lineage>
</organism>
<dbReference type="PANTHER" id="PTHR18964:SF173">
    <property type="entry name" value="GLUCOKINASE"/>
    <property type="match status" value="1"/>
</dbReference>
<dbReference type="SUPFAM" id="SSF46785">
    <property type="entry name" value="Winged helix' DNA-binding domain"/>
    <property type="match status" value="1"/>
</dbReference>
<dbReference type="Gene3D" id="3.30.420.40">
    <property type="match status" value="2"/>
</dbReference>
<dbReference type="Pfam" id="PF00480">
    <property type="entry name" value="ROK"/>
    <property type="match status" value="1"/>
</dbReference>
<sequence length="425" mass="44812">MEKPPAATGGKNAAMLSKTDAESVRAHNRRIVIEHFRINRRSTRRAAAVATGLSLSSASSIASLLIRDGLIGEVREPEDERATRRGRPERQLELVGEAACVAAARLAVGELAVRLSDYAGEVLGEARFEGTVANWSTEDVVRHVADLLNEAAKLAGTGRALPVSRLVFAVQGKVDAGRRSIFWSPALKARNLGVATALEARMGVPVSVHNDCSLMPEGFRWDGDLMRQGVATVFIGFGVGMGLATLGEGFLGERRASTEFGHINHIPNGALCRCGNRGCIEAYASDYAILRAVGGAPPDEIIGRRIEEGLMHKIADQARGGDERAAAAFNAAGLAIGYGLGRVFTLIDPLPIVFTGSGSHALDLLEPAIRCGIRESAIAGEGADVSFTVVPDADALIFEAATNRALSELDRSFANGELPGAEAAE</sequence>
<dbReference type="InterPro" id="IPR000600">
    <property type="entry name" value="ROK"/>
</dbReference>
<dbReference type="RefSeq" id="WP_007066063.1">
    <property type="nucleotide sequence ID" value="NZ_BBWO01000005.1"/>
</dbReference>
<dbReference type="AlphaFoldDB" id="A0A0P0ZAN6"/>
<dbReference type="OrthoDB" id="49685at2"/>
<dbReference type="SUPFAM" id="SSF53067">
    <property type="entry name" value="Actin-like ATPase domain"/>
    <property type="match status" value="1"/>
</dbReference>
<evidence type="ECO:0000256" key="2">
    <source>
        <dbReference type="SAM" id="MobiDB-lite"/>
    </source>
</evidence>
<feature type="region of interest" description="Disordered" evidence="2">
    <location>
        <begin position="1"/>
        <end position="20"/>
    </location>
</feature>
<accession>A0A0P0ZAN6</accession>
<proteinExistence type="inferred from homology"/>
<comment type="similarity">
    <text evidence="1">Belongs to the ROK (NagC/XylR) family.</text>
</comment>
<dbReference type="PROSITE" id="PS01125">
    <property type="entry name" value="ROK"/>
    <property type="match status" value="1"/>
</dbReference>
<dbReference type="Gene3D" id="1.10.10.10">
    <property type="entry name" value="Winged helix-like DNA-binding domain superfamily/Winged helix DNA-binding domain"/>
    <property type="match status" value="1"/>
</dbReference>
<dbReference type="InterPro" id="IPR049874">
    <property type="entry name" value="ROK_cs"/>
</dbReference>
<dbReference type="InterPro" id="IPR036390">
    <property type="entry name" value="WH_DNA-bd_sf"/>
</dbReference>
<evidence type="ECO:0000313" key="3">
    <source>
        <dbReference type="EMBL" id="BAT31503.1"/>
    </source>
</evidence>
<evidence type="ECO:0000256" key="1">
    <source>
        <dbReference type="ARBA" id="ARBA00006479"/>
    </source>
</evidence>
<dbReference type="InterPro" id="IPR043129">
    <property type="entry name" value="ATPase_NBD"/>
</dbReference>
<protein>
    <submittedName>
        <fullName evidence="3">Xyl repressor</fullName>
    </submittedName>
</protein>